<dbReference type="OrthoDB" id="9783599at2"/>
<dbReference type="CDD" id="cd02070">
    <property type="entry name" value="corrinoid_protein_B12-BD"/>
    <property type="match status" value="1"/>
</dbReference>
<dbReference type="GO" id="GO:0031419">
    <property type="term" value="F:cobalamin binding"/>
    <property type="evidence" value="ECO:0007669"/>
    <property type="project" value="InterPro"/>
</dbReference>
<organism evidence="6 7">
    <name type="scientific">Desulfosporosinus youngiae DSM 17734</name>
    <dbReference type="NCBI Taxonomy" id="768710"/>
    <lineage>
        <taxon>Bacteria</taxon>
        <taxon>Bacillati</taxon>
        <taxon>Bacillota</taxon>
        <taxon>Clostridia</taxon>
        <taxon>Eubacteriales</taxon>
        <taxon>Desulfitobacteriaceae</taxon>
        <taxon>Desulfosporosinus</taxon>
    </lineage>
</organism>
<evidence type="ECO:0000256" key="2">
    <source>
        <dbReference type="ARBA" id="ARBA00022723"/>
    </source>
</evidence>
<dbReference type="Proteomes" id="UP000005104">
    <property type="component" value="Chromosome"/>
</dbReference>
<dbReference type="PROSITE" id="PS51337">
    <property type="entry name" value="B12_BINDING_NTER"/>
    <property type="match status" value="1"/>
</dbReference>
<evidence type="ECO:0000256" key="1">
    <source>
        <dbReference type="ARBA" id="ARBA00010854"/>
    </source>
</evidence>
<evidence type="ECO:0000259" key="5">
    <source>
        <dbReference type="PROSITE" id="PS51337"/>
    </source>
</evidence>
<keyword evidence="3" id="KW-0170">Cobalt</keyword>
<gene>
    <name evidence="6" type="ORF">DesyoDRAFT_0652</name>
</gene>
<dbReference type="PANTHER" id="PTHR45833">
    <property type="entry name" value="METHIONINE SYNTHASE"/>
    <property type="match status" value="1"/>
</dbReference>
<dbReference type="HOGENOM" id="CLU_082102_2_0_9"/>
<dbReference type="PROSITE" id="PS51332">
    <property type="entry name" value="B12_BINDING"/>
    <property type="match status" value="1"/>
</dbReference>
<dbReference type="InterPro" id="IPR003759">
    <property type="entry name" value="Cbl-bd_cap"/>
</dbReference>
<evidence type="ECO:0000259" key="4">
    <source>
        <dbReference type="PROSITE" id="PS51332"/>
    </source>
</evidence>
<sequence>MAGYEDLSKAVLKGDDDQVKSLTKSLIDSGNDLLEIINQGLIAGMDIVGARFKKGEMFVPEVLMAARAMSEGINLVKPLMAETDIPTIGKVLVGTVKGDLHDIGKNLLAMMMEGAGFTVVNLGVDISPEQFVEAAKEQKADMIAMSALLTTTMVSMRDTIELFKEEGIRDKVRIIIGGAPISQEYADEIGADGFAPDAATACDLAKGLLAK</sequence>
<keyword evidence="7" id="KW-1185">Reference proteome</keyword>
<dbReference type="InterPro" id="IPR050554">
    <property type="entry name" value="Met_Synthase/Corrinoid"/>
</dbReference>
<dbReference type="SUPFAM" id="SSF52242">
    <property type="entry name" value="Cobalamin (vitamin B12)-binding domain"/>
    <property type="match status" value="1"/>
</dbReference>
<evidence type="ECO:0000256" key="3">
    <source>
        <dbReference type="ARBA" id="ARBA00023285"/>
    </source>
</evidence>
<reference evidence="6 7" key="1">
    <citation type="submission" date="2011-11" db="EMBL/GenBank/DDBJ databases">
        <title>The Noncontiguous Finished genome of Desulfosporosinus youngiae DSM 17734.</title>
        <authorList>
            <consortium name="US DOE Joint Genome Institute (JGI-PGF)"/>
            <person name="Lucas S."/>
            <person name="Han J."/>
            <person name="Lapidus A."/>
            <person name="Cheng J.-F."/>
            <person name="Goodwin L."/>
            <person name="Pitluck S."/>
            <person name="Peters L."/>
            <person name="Ovchinnikova G."/>
            <person name="Lu M."/>
            <person name="Land M.L."/>
            <person name="Hauser L."/>
            <person name="Pester M."/>
            <person name="Spring S."/>
            <person name="Ollivier B."/>
            <person name="Rattei T."/>
            <person name="Klenk H.-P."/>
            <person name="Wagner M."/>
            <person name="Loy A."/>
            <person name="Woyke T.J."/>
        </authorList>
    </citation>
    <scope>NUCLEOTIDE SEQUENCE [LARGE SCALE GENOMIC DNA]</scope>
    <source>
        <strain evidence="6 7">DSM 17734</strain>
    </source>
</reference>
<dbReference type="FunFam" id="3.40.50.280:FF:000003">
    <property type="entry name" value="Dimethylamine methyltransferase corrinoid protein"/>
    <property type="match status" value="1"/>
</dbReference>
<dbReference type="Pfam" id="PF02310">
    <property type="entry name" value="B12-binding"/>
    <property type="match status" value="1"/>
</dbReference>
<proteinExistence type="inferred from homology"/>
<dbReference type="GO" id="GO:0050667">
    <property type="term" value="P:homocysteine metabolic process"/>
    <property type="evidence" value="ECO:0007669"/>
    <property type="project" value="TreeGrafter"/>
</dbReference>
<dbReference type="InterPro" id="IPR036594">
    <property type="entry name" value="Meth_synthase_dom"/>
</dbReference>
<dbReference type="GO" id="GO:0005829">
    <property type="term" value="C:cytosol"/>
    <property type="evidence" value="ECO:0007669"/>
    <property type="project" value="TreeGrafter"/>
</dbReference>
<dbReference type="SMART" id="SM01018">
    <property type="entry name" value="B12-binding_2"/>
    <property type="match status" value="1"/>
</dbReference>
<dbReference type="RefSeq" id="WP_007779328.1">
    <property type="nucleotide sequence ID" value="NZ_CM001441.1"/>
</dbReference>
<dbReference type="eggNOG" id="COG5012">
    <property type="taxonomic scope" value="Bacteria"/>
</dbReference>
<dbReference type="GO" id="GO:0046653">
    <property type="term" value="P:tetrahydrofolate metabolic process"/>
    <property type="evidence" value="ECO:0007669"/>
    <property type="project" value="TreeGrafter"/>
</dbReference>
<dbReference type="Gene3D" id="1.10.1240.10">
    <property type="entry name" value="Methionine synthase domain"/>
    <property type="match status" value="1"/>
</dbReference>
<comment type="similarity">
    <text evidence="1">Belongs to the methylamine corrinoid protein family.</text>
</comment>
<dbReference type="PANTHER" id="PTHR45833:SF1">
    <property type="entry name" value="METHIONINE SYNTHASE"/>
    <property type="match status" value="1"/>
</dbReference>
<dbReference type="Pfam" id="PF02607">
    <property type="entry name" value="B12-binding_2"/>
    <property type="match status" value="1"/>
</dbReference>
<dbReference type="Gene3D" id="3.40.50.280">
    <property type="entry name" value="Cobalamin-binding domain"/>
    <property type="match status" value="1"/>
</dbReference>
<dbReference type="EMBL" id="CM001441">
    <property type="protein sequence ID" value="EHQ87831.1"/>
    <property type="molecule type" value="Genomic_DNA"/>
</dbReference>
<dbReference type="SUPFAM" id="SSF47644">
    <property type="entry name" value="Methionine synthase domain"/>
    <property type="match status" value="1"/>
</dbReference>
<feature type="domain" description="B12-binding N-terminal" evidence="5">
    <location>
        <begin position="1"/>
        <end position="88"/>
    </location>
</feature>
<keyword evidence="2" id="KW-0479">Metal-binding</keyword>
<evidence type="ECO:0000313" key="7">
    <source>
        <dbReference type="Proteomes" id="UP000005104"/>
    </source>
</evidence>
<dbReference type="GO" id="GO:0046872">
    <property type="term" value="F:metal ion binding"/>
    <property type="evidence" value="ECO:0007669"/>
    <property type="project" value="UniProtKB-KW"/>
</dbReference>
<dbReference type="InterPro" id="IPR036724">
    <property type="entry name" value="Cobalamin-bd_sf"/>
</dbReference>
<evidence type="ECO:0000313" key="6">
    <source>
        <dbReference type="EMBL" id="EHQ87831.1"/>
    </source>
</evidence>
<dbReference type="AlphaFoldDB" id="H5XS79"/>
<name>H5XS79_9FIRM</name>
<feature type="domain" description="B12-binding" evidence="4">
    <location>
        <begin position="88"/>
        <end position="211"/>
    </location>
</feature>
<dbReference type="GO" id="GO:0008705">
    <property type="term" value="F:methionine synthase activity"/>
    <property type="evidence" value="ECO:0007669"/>
    <property type="project" value="TreeGrafter"/>
</dbReference>
<protein>
    <submittedName>
        <fullName evidence="6">Putative cobalamin binding protein</fullName>
    </submittedName>
</protein>
<accession>H5XS79</accession>
<dbReference type="STRING" id="768710.DesyoDRAFT_0652"/>
<dbReference type="InterPro" id="IPR006158">
    <property type="entry name" value="Cobalamin-bd"/>
</dbReference>